<evidence type="ECO:0000256" key="1">
    <source>
        <dbReference type="SAM" id="Phobius"/>
    </source>
</evidence>
<dbReference type="Pfam" id="PF22564">
    <property type="entry name" value="HAAS"/>
    <property type="match status" value="1"/>
</dbReference>
<name>A0A5B8M6S9_9MICO</name>
<dbReference type="NCBIfam" id="NF038403">
    <property type="entry name" value="perm_prefix_1"/>
    <property type="match status" value="1"/>
</dbReference>
<dbReference type="InterPro" id="IPR047928">
    <property type="entry name" value="Perm_prefix_1"/>
</dbReference>
<keyword evidence="3" id="KW-1185">Reference proteome</keyword>
<evidence type="ECO:0000313" key="3">
    <source>
        <dbReference type="Proteomes" id="UP000320216"/>
    </source>
</evidence>
<protein>
    <submittedName>
        <fullName evidence="2">Uncharacterized protein</fullName>
    </submittedName>
</protein>
<keyword evidence="1" id="KW-0812">Transmembrane</keyword>
<feature type="transmembrane region" description="Helical" evidence="1">
    <location>
        <begin position="96"/>
        <end position="116"/>
    </location>
</feature>
<keyword evidence="1" id="KW-0472">Membrane</keyword>
<accession>A0A5B8M6S9</accession>
<feature type="transmembrane region" description="Helical" evidence="1">
    <location>
        <begin position="200"/>
        <end position="224"/>
    </location>
</feature>
<dbReference type="RefSeq" id="WP_022900106.1">
    <property type="nucleotide sequence ID" value="NZ_CP042305.1"/>
</dbReference>
<organism evidence="2 3">
    <name type="scientific">Humibacter ginsenosidimutans</name>
    <dbReference type="NCBI Taxonomy" id="2599293"/>
    <lineage>
        <taxon>Bacteria</taxon>
        <taxon>Bacillati</taxon>
        <taxon>Actinomycetota</taxon>
        <taxon>Actinomycetes</taxon>
        <taxon>Micrococcales</taxon>
        <taxon>Microbacteriaceae</taxon>
        <taxon>Humibacter</taxon>
    </lineage>
</organism>
<sequence length="234" mass="24347">MARRTVVKSPAEAKLESQEVEHYLRTLGGQLRGPARARAAVIDEIRDGLDDAIAAGTSQGMSTAEASEEAIAQLGAPQLVAAAFAGELAIHQSRTILWRLLLTGPLVGIWWFLLLVVPSQHIQPATVISAIPALPVVAPAVMIATGVLATTGSLIRWLPESSPRQAALAASLIGLVTLAVDTTMLVILATRVLNGTAGSLSPIIAGIAAAASIGRFPFAGAAICHSVRRLMFSR</sequence>
<keyword evidence="1" id="KW-1133">Transmembrane helix</keyword>
<dbReference type="Proteomes" id="UP000320216">
    <property type="component" value="Chromosome"/>
</dbReference>
<proteinExistence type="predicted"/>
<evidence type="ECO:0000313" key="2">
    <source>
        <dbReference type="EMBL" id="QDZ15921.1"/>
    </source>
</evidence>
<dbReference type="KEGG" id="huw:FPZ11_15080"/>
<feature type="transmembrane region" description="Helical" evidence="1">
    <location>
        <begin position="167"/>
        <end position="188"/>
    </location>
</feature>
<dbReference type="EMBL" id="CP042305">
    <property type="protein sequence ID" value="QDZ15921.1"/>
    <property type="molecule type" value="Genomic_DNA"/>
</dbReference>
<gene>
    <name evidence="2" type="ORF">FPZ11_15080</name>
</gene>
<reference evidence="2 3" key="1">
    <citation type="submission" date="2019-07" db="EMBL/GenBank/DDBJ databases">
        <title>Full genome sequence of Humibacter sp. WJ7-1.</title>
        <authorList>
            <person name="Im W.-T."/>
        </authorList>
    </citation>
    <scope>NUCLEOTIDE SEQUENCE [LARGE SCALE GENOMIC DNA]</scope>
    <source>
        <strain evidence="2 3">WJ7-1</strain>
    </source>
</reference>
<dbReference type="OrthoDB" id="5106502at2"/>
<dbReference type="AlphaFoldDB" id="A0A5B8M6S9"/>
<feature type="transmembrane region" description="Helical" evidence="1">
    <location>
        <begin position="136"/>
        <end position="155"/>
    </location>
</feature>